<dbReference type="GO" id="GO:0005886">
    <property type="term" value="C:plasma membrane"/>
    <property type="evidence" value="ECO:0007669"/>
    <property type="project" value="UniProtKB-SubCell"/>
</dbReference>
<evidence type="ECO:0000313" key="8">
    <source>
        <dbReference type="Proteomes" id="UP000054314"/>
    </source>
</evidence>
<dbReference type="Pfam" id="PF07690">
    <property type="entry name" value="MFS_1"/>
    <property type="match status" value="1"/>
</dbReference>
<feature type="transmembrane region" description="Helical" evidence="6">
    <location>
        <begin position="144"/>
        <end position="162"/>
    </location>
</feature>
<feature type="transmembrane region" description="Helical" evidence="6">
    <location>
        <begin position="168"/>
        <end position="188"/>
    </location>
</feature>
<name>A0A0A0BYC1_9CELL</name>
<dbReference type="GO" id="GO:0022857">
    <property type="term" value="F:transmembrane transporter activity"/>
    <property type="evidence" value="ECO:0007669"/>
    <property type="project" value="InterPro"/>
</dbReference>
<sequence length="416" mass="43680">MTDVLRRNPRLAAFLASRFAYVLGAGGAPVLLTLTTLHDGGTLSSLAFVLGAGALPAVFGALVSKWLSDRITTRGLLLATTVCWAAAALTTGVLQLAGMVTVLWLCVVSFVIELSAALQYPSLGSYLPRIVRKEDLVRANSARAFTTGIAGILGPAVFAFTGSLIPVAVAWFLLAAVLTASALPLRRLPRGEAFEAEDPGVWRDLRDGWTYFWSSTGLWLVVVTSGVWHFFGWSILSVAGPVVLRDAGTIAVWGWVQSARAAGSLLGALMASRLRAHRVPRWALLSLCPALVLGILLSLDASLAWMLAAAAATGIALSVGGVLWASAVQREVPAHRMGQVFGYDYLFSEAINPLGLLFVPVMVLLAGTERALLQHASLILLLAVVLAALLAPRRLTSGTDGGATPLDGAGTAPADR</sequence>
<proteinExistence type="predicted"/>
<feature type="transmembrane region" description="Helical" evidence="6">
    <location>
        <begin position="12"/>
        <end position="37"/>
    </location>
</feature>
<dbReference type="InterPro" id="IPR011701">
    <property type="entry name" value="MFS"/>
</dbReference>
<evidence type="ECO:0000256" key="4">
    <source>
        <dbReference type="ARBA" id="ARBA00022989"/>
    </source>
</evidence>
<dbReference type="CDD" id="cd06173">
    <property type="entry name" value="MFS_MefA_like"/>
    <property type="match status" value="1"/>
</dbReference>
<evidence type="ECO:0000256" key="3">
    <source>
        <dbReference type="ARBA" id="ARBA00022692"/>
    </source>
</evidence>
<feature type="transmembrane region" description="Helical" evidence="6">
    <location>
        <begin position="372"/>
        <end position="391"/>
    </location>
</feature>
<dbReference type="PANTHER" id="PTHR23513">
    <property type="entry name" value="INTEGRAL MEMBRANE EFFLUX PROTEIN-RELATED"/>
    <property type="match status" value="1"/>
</dbReference>
<dbReference type="OrthoDB" id="4528313at2"/>
<dbReference type="SUPFAM" id="SSF103473">
    <property type="entry name" value="MFS general substrate transporter"/>
    <property type="match status" value="1"/>
</dbReference>
<evidence type="ECO:0008006" key="9">
    <source>
        <dbReference type="Google" id="ProtNLM"/>
    </source>
</evidence>
<feature type="transmembrane region" description="Helical" evidence="6">
    <location>
        <begin position="282"/>
        <end position="299"/>
    </location>
</feature>
<dbReference type="Proteomes" id="UP000054314">
    <property type="component" value="Unassembled WGS sequence"/>
</dbReference>
<keyword evidence="4 6" id="KW-1133">Transmembrane helix</keyword>
<comment type="caution">
    <text evidence="7">The sequence shown here is derived from an EMBL/GenBank/DDBJ whole genome shotgun (WGS) entry which is preliminary data.</text>
</comment>
<evidence type="ECO:0000256" key="6">
    <source>
        <dbReference type="SAM" id="Phobius"/>
    </source>
</evidence>
<evidence type="ECO:0000256" key="2">
    <source>
        <dbReference type="ARBA" id="ARBA00022475"/>
    </source>
</evidence>
<keyword evidence="5 6" id="KW-0472">Membrane</keyword>
<dbReference type="EMBL" id="AXCZ01000046">
    <property type="protein sequence ID" value="KGM13388.1"/>
    <property type="molecule type" value="Genomic_DNA"/>
</dbReference>
<keyword evidence="8" id="KW-1185">Reference proteome</keyword>
<feature type="transmembrane region" description="Helical" evidence="6">
    <location>
        <begin position="305"/>
        <end position="325"/>
    </location>
</feature>
<dbReference type="PANTHER" id="PTHR23513:SF11">
    <property type="entry name" value="STAPHYLOFERRIN A TRANSPORTER"/>
    <property type="match status" value="1"/>
</dbReference>
<feature type="transmembrane region" description="Helical" evidence="6">
    <location>
        <begin position="250"/>
        <end position="270"/>
    </location>
</feature>
<feature type="transmembrane region" description="Helical" evidence="6">
    <location>
        <begin position="102"/>
        <end position="123"/>
    </location>
</feature>
<comment type="subcellular location">
    <subcellularLocation>
        <location evidence="1">Cell membrane</location>
        <topology evidence="1">Multi-pass membrane protein</topology>
    </subcellularLocation>
</comment>
<reference evidence="7 8" key="1">
    <citation type="submission" date="2013-08" db="EMBL/GenBank/DDBJ databases">
        <title>Genome sequencing of Cellulomonas bogoriensis 69B4.</title>
        <authorList>
            <person name="Chen F."/>
            <person name="Li Y."/>
            <person name="Wang G."/>
        </authorList>
    </citation>
    <scope>NUCLEOTIDE SEQUENCE [LARGE SCALE GENOMIC DNA]</scope>
    <source>
        <strain evidence="7 8">69B4</strain>
    </source>
</reference>
<accession>A0A0A0BYC1</accession>
<keyword evidence="3 6" id="KW-0812">Transmembrane</keyword>
<gene>
    <name evidence="7" type="ORF">N869_14390</name>
</gene>
<feature type="transmembrane region" description="Helical" evidence="6">
    <location>
        <begin position="209"/>
        <end position="230"/>
    </location>
</feature>
<evidence type="ECO:0000313" key="7">
    <source>
        <dbReference type="EMBL" id="KGM13388.1"/>
    </source>
</evidence>
<organism evidence="7 8">
    <name type="scientific">Cellulomonas bogoriensis 69B4 = DSM 16987</name>
    <dbReference type="NCBI Taxonomy" id="1386082"/>
    <lineage>
        <taxon>Bacteria</taxon>
        <taxon>Bacillati</taxon>
        <taxon>Actinomycetota</taxon>
        <taxon>Actinomycetes</taxon>
        <taxon>Micrococcales</taxon>
        <taxon>Cellulomonadaceae</taxon>
        <taxon>Cellulomonas</taxon>
    </lineage>
</organism>
<dbReference type="InterPro" id="IPR036259">
    <property type="entry name" value="MFS_trans_sf"/>
</dbReference>
<feature type="transmembrane region" description="Helical" evidence="6">
    <location>
        <begin position="43"/>
        <end position="63"/>
    </location>
</feature>
<protein>
    <recommendedName>
        <fullName evidence="9">MFS transporter</fullName>
    </recommendedName>
</protein>
<keyword evidence="2" id="KW-1003">Cell membrane</keyword>
<dbReference type="AlphaFoldDB" id="A0A0A0BYC1"/>
<evidence type="ECO:0000256" key="1">
    <source>
        <dbReference type="ARBA" id="ARBA00004651"/>
    </source>
</evidence>
<evidence type="ECO:0000256" key="5">
    <source>
        <dbReference type="ARBA" id="ARBA00023136"/>
    </source>
</evidence>
<feature type="transmembrane region" description="Helical" evidence="6">
    <location>
        <begin position="75"/>
        <end position="96"/>
    </location>
</feature>
<dbReference type="Gene3D" id="1.20.1250.20">
    <property type="entry name" value="MFS general substrate transporter like domains"/>
    <property type="match status" value="1"/>
</dbReference>
<dbReference type="RefSeq" id="WP_035059355.1">
    <property type="nucleotide sequence ID" value="NZ_AXCZ01000046.1"/>
</dbReference>
<feature type="transmembrane region" description="Helical" evidence="6">
    <location>
        <begin position="346"/>
        <end position="366"/>
    </location>
</feature>